<dbReference type="PROSITE" id="PS51257">
    <property type="entry name" value="PROKAR_LIPOPROTEIN"/>
    <property type="match status" value="1"/>
</dbReference>
<protein>
    <submittedName>
        <fullName evidence="4">BON domain-containing protein</fullName>
    </submittedName>
</protein>
<organism evidence="4 5">
    <name type="scientific">Paenacidovorax monticola</name>
    <dbReference type="NCBI Taxonomy" id="1926868"/>
    <lineage>
        <taxon>Bacteria</taxon>
        <taxon>Pseudomonadati</taxon>
        <taxon>Pseudomonadota</taxon>
        <taxon>Betaproteobacteria</taxon>
        <taxon>Burkholderiales</taxon>
        <taxon>Comamonadaceae</taxon>
        <taxon>Paenacidovorax</taxon>
    </lineage>
</organism>
<dbReference type="Pfam" id="PF04972">
    <property type="entry name" value="BON"/>
    <property type="match status" value="1"/>
</dbReference>
<feature type="region of interest" description="Disordered" evidence="1">
    <location>
        <begin position="32"/>
        <end position="75"/>
    </location>
</feature>
<evidence type="ECO:0000259" key="3">
    <source>
        <dbReference type="PROSITE" id="PS50914"/>
    </source>
</evidence>
<evidence type="ECO:0000256" key="1">
    <source>
        <dbReference type="SAM" id="MobiDB-lite"/>
    </source>
</evidence>
<dbReference type="InterPro" id="IPR014004">
    <property type="entry name" value="Transpt-assoc_nodulatn_dom_bac"/>
</dbReference>
<evidence type="ECO:0000313" key="4">
    <source>
        <dbReference type="EMBL" id="QNP60338.1"/>
    </source>
</evidence>
<dbReference type="InterPro" id="IPR007055">
    <property type="entry name" value="BON_dom"/>
</dbReference>
<dbReference type="PROSITE" id="PS50914">
    <property type="entry name" value="BON"/>
    <property type="match status" value="1"/>
</dbReference>
<dbReference type="EMBL" id="CP060790">
    <property type="protein sequence ID" value="QNP60338.1"/>
    <property type="molecule type" value="Genomic_DNA"/>
</dbReference>
<feature type="compositionally biased region" description="Basic and acidic residues" evidence="1">
    <location>
        <begin position="41"/>
        <end position="58"/>
    </location>
</feature>
<gene>
    <name evidence="4" type="ORF">H9L24_05565</name>
</gene>
<dbReference type="PANTHER" id="PTHR34606">
    <property type="entry name" value="BON DOMAIN-CONTAINING PROTEIN"/>
    <property type="match status" value="1"/>
</dbReference>
<feature type="chain" id="PRO_5028867245" evidence="2">
    <location>
        <begin position="25"/>
        <end position="171"/>
    </location>
</feature>
<dbReference type="Proteomes" id="UP000516057">
    <property type="component" value="Chromosome"/>
</dbReference>
<dbReference type="RefSeq" id="WP_187737319.1">
    <property type="nucleotide sequence ID" value="NZ_CP060790.1"/>
</dbReference>
<feature type="domain" description="BON" evidence="3">
    <location>
        <begin position="102"/>
        <end position="170"/>
    </location>
</feature>
<dbReference type="InterPro" id="IPR051686">
    <property type="entry name" value="Lipoprotein_DolP"/>
</dbReference>
<sequence>MNANRHTHRIVSFLAVSALAFGLAACGKKPEEQTVGQKLDAAVEKTEQAAADAQRKAQEAMQSTTAKVEEGASKAEATMQNAAQNAGDAAKQAADKALGAVDDAAITAQVAAGLAKDPDLSALKINVDTKAGVVTLSGPAPTAQAKDRAADIAKAVKGVSSVNNQLAVKAG</sequence>
<evidence type="ECO:0000256" key="2">
    <source>
        <dbReference type="SAM" id="SignalP"/>
    </source>
</evidence>
<evidence type="ECO:0000313" key="5">
    <source>
        <dbReference type="Proteomes" id="UP000516057"/>
    </source>
</evidence>
<keyword evidence="2" id="KW-0732">Signal</keyword>
<accession>A0A7H0HIH2</accession>
<dbReference type="AlphaFoldDB" id="A0A7H0HIH2"/>
<proteinExistence type="predicted"/>
<dbReference type="SMART" id="SM00749">
    <property type="entry name" value="BON"/>
    <property type="match status" value="1"/>
</dbReference>
<reference evidence="4 5" key="1">
    <citation type="submission" date="2020-08" db="EMBL/GenBank/DDBJ databases">
        <title>Genome sequence of Acidovorax monticola KACC 19171T.</title>
        <authorList>
            <person name="Hyun D.-W."/>
            <person name="Bae J.-W."/>
        </authorList>
    </citation>
    <scope>NUCLEOTIDE SEQUENCE [LARGE SCALE GENOMIC DNA]</scope>
    <source>
        <strain evidence="4 5">KACC 19171</strain>
    </source>
</reference>
<dbReference type="Gene3D" id="3.30.1340.30">
    <property type="match status" value="1"/>
</dbReference>
<keyword evidence="5" id="KW-1185">Reference proteome</keyword>
<dbReference type="PANTHER" id="PTHR34606:SF16">
    <property type="entry name" value="BON DOMAIN-CONTAINING PROTEIN"/>
    <property type="match status" value="1"/>
</dbReference>
<feature type="signal peptide" evidence="2">
    <location>
        <begin position="1"/>
        <end position="24"/>
    </location>
</feature>
<name>A0A7H0HIH2_9BURK</name>
<dbReference type="KEGG" id="amon:H9L24_05565"/>